<dbReference type="AlphaFoldDB" id="A0A521CU04"/>
<name>A0A521CU04_9BACL</name>
<dbReference type="Gene3D" id="3.20.20.190">
    <property type="entry name" value="Phosphatidylinositol (PI) phosphodiesterase"/>
    <property type="match status" value="1"/>
</dbReference>
<protein>
    <submittedName>
        <fullName evidence="3">Glycerophosphoryl diester phosphodiesterase</fullName>
    </submittedName>
</protein>
<feature type="signal peptide" evidence="1">
    <location>
        <begin position="1"/>
        <end position="22"/>
    </location>
</feature>
<reference evidence="3 4" key="1">
    <citation type="submission" date="2017-05" db="EMBL/GenBank/DDBJ databases">
        <authorList>
            <person name="Varghese N."/>
            <person name="Submissions S."/>
        </authorList>
    </citation>
    <scope>NUCLEOTIDE SEQUENCE [LARGE SCALE GENOMIC DNA]</scope>
    <source>
        <strain evidence="3 4">DSM 45474</strain>
    </source>
</reference>
<dbReference type="InterPro" id="IPR030395">
    <property type="entry name" value="GP_PDE_dom"/>
</dbReference>
<dbReference type="PROSITE" id="PS51704">
    <property type="entry name" value="GP_PDE"/>
    <property type="match status" value="1"/>
</dbReference>
<organism evidence="3 4">
    <name type="scientific">Melghirimyces algeriensis</name>
    <dbReference type="NCBI Taxonomy" id="910412"/>
    <lineage>
        <taxon>Bacteria</taxon>
        <taxon>Bacillati</taxon>
        <taxon>Bacillota</taxon>
        <taxon>Bacilli</taxon>
        <taxon>Bacillales</taxon>
        <taxon>Thermoactinomycetaceae</taxon>
        <taxon>Melghirimyces</taxon>
    </lineage>
</organism>
<proteinExistence type="predicted"/>
<feature type="domain" description="GP-PDE" evidence="2">
    <location>
        <begin position="41"/>
        <end position="285"/>
    </location>
</feature>
<dbReference type="EMBL" id="FXTI01000004">
    <property type="protein sequence ID" value="SMO62892.1"/>
    <property type="molecule type" value="Genomic_DNA"/>
</dbReference>
<dbReference type="PANTHER" id="PTHR46211">
    <property type="entry name" value="GLYCEROPHOSPHORYL DIESTER PHOSPHODIESTERASE"/>
    <property type="match status" value="1"/>
</dbReference>
<dbReference type="InterPro" id="IPR017946">
    <property type="entry name" value="PLC-like_Pdiesterase_TIM-brl"/>
</dbReference>
<accession>A0A521CU04</accession>
<dbReference type="PANTHER" id="PTHR46211:SF1">
    <property type="entry name" value="GLYCEROPHOSPHODIESTER PHOSPHODIESTERASE, CYTOPLASMIC"/>
    <property type="match status" value="1"/>
</dbReference>
<keyword evidence="4" id="KW-1185">Reference proteome</keyword>
<evidence type="ECO:0000313" key="3">
    <source>
        <dbReference type="EMBL" id="SMO62892.1"/>
    </source>
</evidence>
<evidence type="ECO:0000256" key="1">
    <source>
        <dbReference type="SAM" id="SignalP"/>
    </source>
</evidence>
<dbReference type="Pfam" id="PF03009">
    <property type="entry name" value="GDPD"/>
    <property type="match status" value="1"/>
</dbReference>
<keyword evidence="1" id="KW-0732">Signal</keyword>
<dbReference type="Proteomes" id="UP000315636">
    <property type="component" value="Unassembled WGS sequence"/>
</dbReference>
<gene>
    <name evidence="3" type="ORF">SAMN06264849_104181</name>
</gene>
<dbReference type="GO" id="GO:0006629">
    <property type="term" value="P:lipid metabolic process"/>
    <property type="evidence" value="ECO:0007669"/>
    <property type="project" value="InterPro"/>
</dbReference>
<dbReference type="GO" id="GO:0008081">
    <property type="term" value="F:phosphoric diester hydrolase activity"/>
    <property type="evidence" value="ECO:0007669"/>
    <property type="project" value="InterPro"/>
</dbReference>
<evidence type="ECO:0000313" key="4">
    <source>
        <dbReference type="Proteomes" id="UP000315636"/>
    </source>
</evidence>
<evidence type="ECO:0000259" key="2">
    <source>
        <dbReference type="PROSITE" id="PS51704"/>
    </source>
</evidence>
<feature type="chain" id="PRO_5038895710" evidence="1">
    <location>
        <begin position="23"/>
        <end position="287"/>
    </location>
</feature>
<dbReference type="SUPFAM" id="SSF51695">
    <property type="entry name" value="PLC-like phosphodiesterases"/>
    <property type="match status" value="1"/>
</dbReference>
<sequence length="287" mass="32753">MNHCKTFLCCLSLFLVVGSLMLGGPGLKKTAFAEVKTDSRFINVAHRGASGYAPENTIAAFDKAVEMKADFFELDVQRSKDGHLVVLHDTSVDRTTDGTGYVRDMTLAELKRLDAGSWFSSKYSGEKIPTLEEVLERYRNKRINILIELKKPSLYPGIEQQVANLLREKHMDRWRGKVVVQSFNHDSIRRFHQTMPWVMTGALVSYTSYKDTGVTNEHLNTFARYADFVNPNKKLVDRDLVNRVHQRGMKILPYTVRSSEAADRLFHIGVDGFVTDYPELGYIYYAQ</sequence>